<dbReference type="AlphaFoldDB" id="K1P1V0"/>
<organism evidence="1">
    <name type="scientific">Magallana gigas</name>
    <name type="common">Pacific oyster</name>
    <name type="synonym">Crassostrea gigas</name>
    <dbReference type="NCBI Taxonomy" id="29159"/>
    <lineage>
        <taxon>Eukaryota</taxon>
        <taxon>Metazoa</taxon>
        <taxon>Spiralia</taxon>
        <taxon>Lophotrochozoa</taxon>
        <taxon>Mollusca</taxon>
        <taxon>Bivalvia</taxon>
        <taxon>Autobranchia</taxon>
        <taxon>Pteriomorphia</taxon>
        <taxon>Ostreida</taxon>
        <taxon>Ostreoidea</taxon>
        <taxon>Ostreidae</taxon>
        <taxon>Magallana</taxon>
    </lineage>
</organism>
<name>K1P1V0_MAGGI</name>
<reference evidence="1" key="1">
    <citation type="journal article" date="2012" name="Nature">
        <title>The oyster genome reveals stress adaptation and complexity of shell formation.</title>
        <authorList>
            <person name="Zhang G."/>
            <person name="Fang X."/>
            <person name="Guo X."/>
            <person name="Li L."/>
            <person name="Luo R."/>
            <person name="Xu F."/>
            <person name="Yang P."/>
            <person name="Zhang L."/>
            <person name="Wang X."/>
            <person name="Qi H."/>
            <person name="Xiong Z."/>
            <person name="Que H."/>
            <person name="Xie Y."/>
            <person name="Holland P.W."/>
            <person name="Paps J."/>
            <person name="Zhu Y."/>
            <person name="Wu F."/>
            <person name="Chen Y."/>
            <person name="Wang J."/>
            <person name="Peng C."/>
            <person name="Meng J."/>
            <person name="Yang L."/>
            <person name="Liu J."/>
            <person name="Wen B."/>
            <person name="Zhang N."/>
            <person name="Huang Z."/>
            <person name="Zhu Q."/>
            <person name="Feng Y."/>
            <person name="Mount A."/>
            <person name="Hedgecock D."/>
            <person name="Xu Z."/>
            <person name="Liu Y."/>
            <person name="Domazet-Loso T."/>
            <person name="Du Y."/>
            <person name="Sun X."/>
            <person name="Zhang S."/>
            <person name="Liu B."/>
            <person name="Cheng P."/>
            <person name="Jiang X."/>
            <person name="Li J."/>
            <person name="Fan D."/>
            <person name="Wang W."/>
            <person name="Fu W."/>
            <person name="Wang T."/>
            <person name="Wang B."/>
            <person name="Zhang J."/>
            <person name="Peng Z."/>
            <person name="Li Y."/>
            <person name="Li N."/>
            <person name="Wang J."/>
            <person name="Chen M."/>
            <person name="He Y."/>
            <person name="Tan F."/>
            <person name="Song X."/>
            <person name="Zheng Q."/>
            <person name="Huang R."/>
            <person name="Yang H."/>
            <person name="Du X."/>
            <person name="Chen L."/>
            <person name="Yang M."/>
            <person name="Gaffney P.M."/>
            <person name="Wang S."/>
            <person name="Luo L."/>
            <person name="She Z."/>
            <person name="Ming Y."/>
            <person name="Huang W."/>
            <person name="Zhang S."/>
            <person name="Huang B."/>
            <person name="Zhang Y."/>
            <person name="Qu T."/>
            <person name="Ni P."/>
            <person name="Miao G."/>
            <person name="Wang J."/>
            <person name="Wang Q."/>
            <person name="Steinberg C.E."/>
            <person name="Wang H."/>
            <person name="Li N."/>
            <person name="Qian L."/>
            <person name="Zhang G."/>
            <person name="Li Y."/>
            <person name="Yang H."/>
            <person name="Liu X."/>
            <person name="Wang J."/>
            <person name="Yin Y."/>
            <person name="Wang J."/>
        </authorList>
    </citation>
    <scope>NUCLEOTIDE SEQUENCE [LARGE SCALE GENOMIC DNA]</scope>
    <source>
        <strain evidence="1">05x7-T-G4-1.051#20</strain>
    </source>
</reference>
<dbReference type="InParanoid" id="K1P1V0"/>
<gene>
    <name evidence="1" type="ORF">CGI_10000149</name>
</gene>
<dbReference type="PANTHER" id="PTHR46888">
    <property type="entry name" value="ZINC KNUCKLE DOMAINCONTAINING PROTEIN-RELATED"/>
    <property type="match status" value="1"/>
</dbReference>
<proteinExistence type="predicted"/>
<protein>
    <submittedName>
        <fullName evidence="1">Uncharacterized protein</fullName>
    </submittedName>
</protein>
<sequence length="66" mass="7767">MPFFDEVKDDIDSYLRRFERYAEAQKWKPDTWAVNLSALLRGRALDVYALLPQEQALNYDALKTSL</sequence>
<dbReference type="HOGENOM" id="CLU_2833655_0_0_1"/>
<dbReference type="EMBL" id="JH821611">
    <property type="protein sequence ID" value="EKC17827.1"/>
    <property type="molecule type" value="Genomic_DNA"/>
</dbReference>
<dbReference type="PANTHER" id="PTHR46888:SF1">
    <property type="entry name" value="RIBONUCLEASE H"/>
    <property type="match status" value="1"/>
</dbReference>
<evidence type="ECO:0000313" key="1">
    <source>
        <dbReference type="EMBL" id="EKC17827.1"/>
    </source>
</evidence>
<accession>K1P1V0</accession>